<keyword evidence="2" id="KW-1003">Cell membrane</keyword>
<feature type="transmembrane region" description="Helical" evidence="8">
    <location>
        <begin position="184"/>
        <end position="209"/>
    </location>
</feature>
<dbReference type="InterPro" id="IPR004089">
    <property type="entry name" value="MCPsignal_dom"/>
</dbReference>
<dbReference type="PROSITE" id="PS50111">
    <property type="entry name" value="CHEMOTAXIS_TRANSDUC_2"/>
    <property type="match status" value="1"/>
</dbReference>
<dbReference type="PROSITE" id="PS50885">
    <property type="entry name" value="HAMP"/>
    <property type="match status" value="1"/>
</dbReference>
<evidence type="ECO:0000259" key="9">
    <source>
        <dbReference type="PROSITE" id="PS50111"/>
    </source>
</evidence>
<dbReference type="InterPro" id="IPR003660">
    <property type="entry name" value="HAMP_dom"/>
</dbReference>
<protein>
    <submittedName>
        <fullName evidence="11">Methyl-accepting chemotaxis protein</fullName>
    </submittedName>
</protein>
<dbReference type="Gene3D" id="1.10.287.950">
    <property type="entry name" value="Methyl-accepting chemotaxis protein"/>
    <property type="match status" value="2"/>
</dbReference>
<dbReference type="Proteomes" id="UP000216475">
    <property type="component" value="Unassembled WGS sequence"/>
</dbReference>
<gene>
    <name evidence="11" type="ORF">CHI12_11835</name>
</gene>
<dbReference type="AlphaFoldDB" id="A0A268HBW8"/>
<dbReference type="PANTHER" id="PTHR32089:SF112">
    <property type="entry name" value="LYSOZYME-LIKE PROTEIN-RELATED"/>
    <property type="match status" value="1"/>
</dbReference>
<dbReference type="SMART" id="SM00304">
    <property type="entry name" value="HAMP"/>
    <property type="match status" value="1"/>
</dbReference>
<dbReference type="InterPro" id="IPR004090">
    <property type="entry name" value="Chemotax_Me-accpt_rcpt"/>
</dbReference>
<evidence type="ECO:0000256" key="4">
    <source>
        <dbReference type="ARBA" id="ARBA00023224"/>
    </source>
</evidence>
<feature type="compositionally biased region" description="Polar residues" evidence="7">
    <location>
        <begin position="277"/>
        <end position="291"/>
    </location>
</feature>
<dbReference type="Pfam" id="PF00672">
    <property type="entry name" value="HAMP"/>
    <property type="match status" value="1"/>
</dbReference>
<dbReference type="GO" id="GO:0004888">
    <property type="term" value="F:transmembrane signaling receptor activity"/>
    <property type="evidence" value="ECO:0007669"/>
    <property type="project" value="InterPro"/>
</dbReference>
<evidence type="ECO:0000256" key="6">
    <source>
        <dbReference type="PROSITE-ProRule" id="PRU00284"/>
    </source>
</evidence>
<evidence type="ECO:0000313" key="11">
    <source>
        <dbReference type="EMBL" id="PAE07368.1"/>
    </source>
</evidence>
<evidence type="ECO:0000256" key="2">
    <source>
        <dbReference type="ARBA" id="ARBA00022475"/>
    </source>
</evidence>
<dbReference type="PRINTS" id="PR00260">
    <property type="entry name" value="CHEMTRNSDUCR"/>
</dbReference>
<proteinExistence type="inferred from homology"/>
<evidence type="ECO:0000256" key="3">
    <source>
        <dbReference type="ARBA" id="ARBA00023136"/>
    </source>
</evidence>
<dbReference type="InterPro" id="IPR024478">
    <property type="entry name" value="HlyB_4HB_MCP"/>
</dbReference>
<comment type="caution">
    <text evidence="11">The sequence shown here is derived from an EMBL/GenBank/DDBJ whole genome shotgun (WGS) entry which is preliminary data.</text>
</comment>
<comment type="subcellular location">
    <subcellularLocation>
        <location evidence="1">Cell membrane</location>
    </subcellularLocation>
</comment>
<dbReference type="Gene3D" id="6.10.340.10">
    <property type="match status" value="1"/>
</dbReference>
<dbReference type="GO" id="GO:0006935">
    <property type="term" value="P:chemotaxis"/>
    <property type="evidence" value="ECO:0007669"/>
    <property type="project" value="InterPro"/>
</dbReference>
<evidence type="ECO:0000256" key="8">
    <source>
        <dbReference type="SAM" id="Phobius"/>
    </source>
</evidence>
<feature type="domain" description="HAMP" evidence="10">
    <location>
        <begin position="206"/>
        <end position="259"/>
    </location>
</feature>
<reference evidence="11 12" key="1">
    <citation type="submission" date="2017-07" db="EMBL/GenBank/DDBJ databases">
        <title>Isolation and whole genome analysis of endospore-forming bacteria from heroin.</title>
        <authorList>
            <person name="Kalinowski J."/>
            <person name="Ahrens B."/>
            <person name="Al-Dilaimi A."/>
            <person name="Winkler A."/>
            <person name="Wibberg D."/>
            <person name="Schleenbecker U."/>
            <person name="Ruckert C."/>
            <person name="Wolfel R."/>
            <person name="Grass G."/>
        </authorList>
    </citation>
    <scope>NUCLEOTIDE SEQUENCE [LARGE SCALE GENOMIC DNA]</scope>
    <source>
        <strain evidence="11 12">7509</strain>
    </source>
</reference>
<keyword evidence="8" id="KW-0812">Transmembrane</keyword>
<sequence>MKRLLNNQRVRTKLIIGFSIVILMVVLSNAYNIFSMKGINEDVNQTIKQELPLLIASEKLATNMSERTSLLQGFLLSGDESYRQKFEDGIDESIALENEITELDDSEKLQDLISKKVEWGTLTDRVYSEWDKGNEGQALNILTSEVQPIEAELTAGFKDIASEREKEINKLGDNTISDGERLVLVAWIITIAVSILGILIAISTSNMIVGPVKKVMERMKGIGTGDLSQEPLSVESKDEIGQLADSMNRLQQDLKSIMLNISDVSRTVASHSEELTESANEVSTGAEQVSATMQELSSGSEELAARSTQMASITSSYAEKVEEADNHGKGIEVSSKNVLNMTSNGQALMDSSSSQMKIIDTVMSNVVTEVKLLHEKSKEISKLVEVINNVADQTNLLSLNAAIEAARAGEAGKGFAVVANEVNKLAAQTALSVTDITKIVGDIQGQSDLVVTSLNKGSEEVSKGSTQIDETNRTFKEIKDAVSSMAESIQTVTSNLSSVASNSMAMNQSVQEVAAISEESSAGIEQTSAATEQTGRSMEEMSKRANELARLAEQLNEQVGNFKLK</sequence>
<dbReference type="GO" id="GO:0005886">
    <property type="term" value="C:plasma membrane"/>
    <property type="evidence" value="ECO:0007669"/>
    <property type="project" value="UniProtKB-SubCell"/>
</dbReference>
<evidence type="ECO:0000256" key="1">
    <source>
        <dbReference type="ARBA" id="ARBA00004236"/>
    </source>
</evidence>
<feature type="domain" description="Methyl-accepting transducer" evidence="9">
    <location>
        <begin position="278"/>
        <end position="528"/>
    </location>
</feature>
<dbReference type="RefSeq" id="WP_095270969.1">
    <property type="nucleotide sequence ID" value="NZ_NPBH01000053.1"/>
</dbReference>
<organism evidence="11 12">
    <name type="scientific">Terribacillus saccharophilus</name>
    <dbReference type="NCBI Taxonomy" id="361277"/>
    <lineage>
        <taxon>Bacteria</taxon>
        <taxon>Bacillati</taxon>
        <taxon>Bacillota</taxon>
        <taxon>Bacilli</taxon>
        <taxon>Bacillales</taxon>
        <taxon>Bacillaceae</taxon>
        <taxon>Terribacillus</taxon>
    </lineage>
</organism>
<dbReference type="SMART" id="SM00283">
    <property type="entry name" value="MA"/>
    <property type="match status" value="1"/>
</dbReference>
<accession>A0A268HBW8</accession>
<comment type="similarity">
    <text evidence="5">Belongs to the methyl-accepting chemotaxis (MCP) protein family.</text>
</comment>
<dbReference type="CDD" id="cd06225">
    <property type="entry name" value="HAMP"/>
    <property type="match status" value="1"/>
</dbReference>
<dbReference type="Pfam" id="PF00015">
    <property type="entry name" value="MCPsignal"/>
    <property type="match status" value="1"/>
</dbReference>
<dbReference type="EMBL" id="NPBH01000053">
    <property type="protein sequence ID" value="PAE07368.1"/>
    <property type="molecule type" value="Genomic_DNA"/>
</dbReference>
<dbReference type="GO" id="GO:0007165">
    <property type="term" value="P:signal transduction"/>
    <property type="evidence" value="ECO:0007669"/>
    <property type="project" value="UniProtKB-KW"/>
</dbReference>
<dbReference type="PANTHER" id="PTHR32089">
    <property type="entry name" value="METHYL-ACCEPTING CHEMOTAXIS PROTEIN MCPB"/>
    <property type="match status" value="1"/>
</dbReference>
<keyword evidence="3 8" id="KW-0472">Membrane</keyword>
<evidence type="ECO:0000256" key="5">
    <source>
        <dbReference type="ARBA" id="ARBA00029447"/>
    </source>
</evidence>
<feature type="region of interest" description="Disordered" evidence="7">
    <location>
        <begin position="270"/>
        <end position="291"/>
    </location>
</feature>
<keyword evidence="4 6" id="KW-0807">Transducer</keyword>
<evidence type="ECO:0000313" key="12">
    <source>
        <dbReference type="Proteomes" id="UP000216475"/>
    </source>
</evidence>
<dbReference type="CDD" id="cd11386">
    <property type="entry name" value="MCP_signal"/>
    <property type="match status" value="1"/>
</dbReference>
<dbReference type="SUPFAM" id="SSF58104">
    <property type="entry name" value="Methyl-accepting chemotaxis protein (MCP) signaling domain"/>
    <property type="match status" value="1"/>
</dbReference>
<feature type="compositionally biased region" description="Polar residues" evidence="7">
    <location>
        <begin position="519"/>
        <end position="536"/>
    </location>
</feature>
<evidence type="ECO:0000256" key="7">
    <source>
        <dbReference type="SAM" id="MobiDB-lite"/>
    </source>
</evidence>
<evidence type="ECO:0000259" key="10">
    <source>
        <dbReference type="PROSITE" id="PS50885"/>
    </source>
</evidence>
<keyword evidence="8" id="KW-1133">Transmembrane helix</keyword>
<dbReference type="Pfam" id="PF12729">
    <property type="entry name" value="4HB_MCP_1"/>
    <property type="match status" value="1"/>
</dbReference>
<feature type="region of interest" description="Disordered" evidence="7">
    <location>
        <begin position="519"/>
        <end position="543"/>
    </location>
</feature>
<name>A0A268HBW8_9BACI</name>
<feature type="transmembrane region" description="Helical" evidence="8">
    <location>
        <begin position="12"/>
        <end position="34"/>
    </location>
</feature>